<feature type="region of interest" description="Disordered" evidence="1">
    <location>
        <begin position="209"/>
        <end position="256"/>
    </location>
</feature>
<evidence type="ECO:0000256" key="1">
    <source>
        <dbReference type="SAM" id="MobiDB-lite"/>
    </source>
</evidence>
<protein>
    <submittedName>
        <fullName evidence="2">Uncharacterized protein</fullName>
    </submittedName>
</protein>
<reference evidence="2" key="1">
    <citation type="submission" date="2018-03" db="EMBL/GenBank/DDBJ databases">
        <authorList>
            <person name="Guldener U."/>
        </authorList>
    </citation>
    <scope>NUCLEOTIDE SEQUENCE</scope>
</reference>
<comment type="caution">
    <text evidence="2">The sequence shown here is derived from an EMBL/GenBank/DDBJ whole genome shotgun (WGS) entry which is preliminary data.</text>
</comment>
<feature type="compositionally biased region" description="Basic and acidic residues" evidence="1">
    <location>
        <begin position="221"/>
        <end position="237"/>
    </location>
</feature>
<proteinExistence type="predicted"/>
<feature type="compositionally biased region" description="Polar residues" evidence="1">
    <location>
        <begin position="247"/>
        <end position="256"/>
    </location>
</feature>
<dbReference type="Proteomes" id="UP001187734">
    <property type="component" value="Unassembled WGS sequence"/>
</dbReference>
<dbReference type="EMBL" id="ONZP01000213">
    <property type="protein sequence ID" value="SPJ78068.1"/>
    <property type="molecule type" value="Genomic_DNA"/>
</dbReference>
<keyword evidence="3" id="KW-1185">Reference proteome</keyword>
<sequence length="256" mass="29121">MSTLVKNAPSGFGKLPPELRLMIWEAIESRKVAQERFNRFAIDGRTELADCSVPYGYCNPKIDALYFPREALFTGIALKFGPFRRIAIAINLSGDSYVFYPRPNTDFAAKTSDDRLHIRSVTTEDIIAPVEHILCDSVLPVVFPEPKPLTQAGYPFYESTMDWISRVERYVEDGYGPVVTVGDMPPVSCACPGRFEEMKMRFEAKQNKRARWARRMQNRAGADKRSAGRRRGDEQSTMRRKARASLHSMTLRSSVR</sequence>
<organism evidence="2 3">
    <name type="scientific">Fusarium torulosum</name>
    <dbReference type="NCBI Taxonomy" id="33205"/>
    <lineage>
        <taxon>Eukaryota</taxon>
        <taxon>Fungi</taxon>
        <taxon>Dikarya</taxon>
        <taxon>Ascomycota</taxon>
        <taxon>Pezizomycotina</taxon>
        <taxon>Sordariomycetes</taxon>
        <taxon>Hypocreomycetidae</taxon>
        <taxon>Hypocreales</taxon>
        <taxon>Nectriaceae</taxon>
        <taxon>Fusarium</taxon>
    </lineage>
</organism>
<evidence type="ECO:0000313" key="3">
    <source>
        <dbReference type="Proteomes" id="UP001187734"/>
    </source>
</evidence>
<evidence type="ECO:0000313" key="2">
    <source>
        <dbReference type="EMBL" id="SPJ78068.1"/>
    </source>
</evidence>
<name>A0AAE8SI34_9HYPO</name>
<gene>
    <name evidence="2" type="ORF">FTOL_06457</name>
</gene>
<accession>A0AAE8SI34</accession>
<dbReference type="AlphaFoldDB" id="A0AAE8SI34"/>